<keyword evidence="2" id="KW-1185">Reference proteome</keyword>
<dbReference type="SUPFAM" id="SSF56655">
    <property type="entry name" value="Carbohydrate phosphatase"/>
    <property type="match status" value="1"/>
</dbReference>
<evidence type="ECO:0000313" key="1">
    <source>
        <dbReference type="EMBL" id="WEX82283.1"/>
    </source>
</evidence>
<dbReference type="Gene3D" id="3.40.190.80">
    <property type="match status" value="1"/>
</dbReference>
<name>A0ABY8CY51_9HYPH</name>
<sequence length="120" mass="12630">MRQSPRAVDMSGIWAPSALNVGLRRADWVVEALRSTSVSLAFAARGIFDGHLQKITTMWDIAGGAVLAREAGLQVRIGTRDGSGTPWIAAGTASLMAVTESLWPKIRPGKDDAVAATAAE</sequence>
<dbReference type="Proteomes" id="UP001235547">
    <property type="component" value="Chromosome 1"/>
</dbReference>
<gene>
    <name evidence="1" type="ORF">PYH38_004538</name>
</gene>
<dbReference type="EMBL" id="CP120371">
    <property type="protein sequence ID" value="WEX82283.1"/>
    <property type="molecule type" value="Genomic_DNA"/>
</dbReference>
<proteinExistence type="predicted"/>
<evidence type="ECO:0000313" key="2">
    <source>
        <dbReference type="Proteomes" id="UP001235547"/>
    </source>
</evidence>
<reference evidence="1 2" key="1">
    <citation type="submission" date="2023-03" db="EMBL/GenBank/DDBJ databases">
        <authorList>
            <person name="Kaur S."/>
            <person name="Espinosa-Saiz D."/>
            <person name="Velazquez E."/>
            <person name="Menendez E."/>
            <person name="diCenzo G.C."/>
        </authorList>
    </citation>
    <scope>NUCLEOTIDE SEQUENCE [LARGE SCALE GENOMIC DNA]</scope>
    <source>
        <strain evidence="1 2">LMG 27395</strain>
    </source>
</reference>
<organism evidence="1 2">
    <name type="scientific">Sinorhizobium numidicum</name>
    <dbReference type="NCBI Taxonomy" id="680248"/>
    <lineage>
        <taxon>Bacteria</taxon>
        <taxon>Pseudomonadati</taxon>
        <taxon>Pseudomonadota</taxon>
        <taxon>Alphaproteobacteria</taxon>
        <taxon>Hyphomicrobiales</taxon>
        <taxon>Rhizobiaceae</taxon>
        <taxon>Sinorhizobium/Ensifer group</taxon>
        <taxon>Sinorhizobium</taxon>
    </lineage>
</organism>
<accession>A0ABY8CY51</accession>
<protein>
    <submittedName>
        <fullName evidence="1">Uncharacterized protein</fullName>
    </submittedName>
</protein>